<dbReference type="Proteomes" id="UP000076532">
    <property type="component" value="Unassembled WGS sequence"/>
</dbReference>
<evidence type="ECO:0000313" key="3">
    <source>
        <dbReference type="EMBL" id="KZP08537.1"/>
    </source>
</evidence>
<dbReference type="InterPro" id="IPR056884">
    <property type="entry name" value="NPHP3-like_N"/>
</dbReference>
<dbReference type="Gene3D" id="3.40.50.300">
    <property type="entry name" value="P-loop containing nucleotide triphosphate hydrolases"/>
    <property type="match status" value="1"/>
</dbReference>
<organism evidence="3 4">
    <name type="scientific">Athelia psychrophila</name>
    <dbReference type="NCBI Taxonomy" id="1759441"/>
    <lineage>
        <taxon>Eukaryota</taxon>
        <taxon>Fungi</taxon>
        <taxon>Dikarya</taxon>
        <taxon>Basidiomycota</taxon>
        <taxon>Agaricomycotina</taxon>
        <taxon>Agaricomycetes</taxon>
        <taxon>Agaricomycetidae</taxon>
        <taxon>Atheliales</taxon>
        <taxon>Atheliaceae</taxon>
        <taxon>Athelia</taxon>
    </lineage>
</organism>
<dbReference type="SUPFAM" id="SSF52540">
    <property type="entry name" value="P-loop containing nucleoside triphosphate hydrolases"/>
    <property type="match status" value="1"/>
</dbReference>
<evidence type="ECO:0000256" key="1">
    <source>
        <dbReference type="ARBA" id="ARBA00022737"/>
    </source>
</evidence>
<reference evidence="3 4" key="1">
    <citation type="journal article" date="2016" name="Mol. Biol. Evol.">
        <title>Comparative Genomics of Early-Diverging Mushroom-Forming Fungi Provides Insights into the Origins of Lignocellulose Decay Capabilities.</title>
        <authorList>
            <person name="Nagy L.G."/>
            <person name="Riley R."/>
            <person name="Tritt A."/>
            <person name="Adam C."/>
            <person name="Daum C."/>
            <person name="Floudas D."/>
            <person name="Sun H."/>
            <person name="Yadav J.S."/>
            <person name="Pangilinan J."/>
            <person name="Larsson K.H."/>
            <person name="Matsuura K."/>
            <person name="Barry K."/>
            <person name="Labutti K."/>
            <person name="Kuo R."/>
            <person name="Ohm R.A."/>
            <person name="Bhattacharya S.S."/>
            <person name="Shirouzu T."/>
            <person name="Yoshinaga Y."/>
            <person name="Martin F.M."/>
            <person name="Grigoriev I.V."/>
            <person name="Hibbett D.S."/>
        </authorList>
    </citation>
    <scope>NUCLEOTIDE SEQUENCE [LARGE SCALE GENOMIC DNA]</scope>
    <source>
        <strain evidence="3 4">CBS 109695</strain>
    </source>
</reference>
<dbReference type="InterPro" id="IPR027417">
    <property type="entry name" value="P-loop_NTPase"/>
</dbReference>
<name>A0A165XH04_9AGAM</name>
<proteinExistence type="predicted"/>
<keyword evidence="4" id="KW-1185">Reference proteome</keyword>
<feature type="domain" description="Nephrocystin 3-like N-terminal" evidence="2">
    <location>
        <begin position="20"/>
        <end position="56"/>
    </location>
</feature>
<evidence type="ECO:0000313" key="4">
    <source>
        <dbReference type="Proteomes" id="UP000076532"/>
    </source>
</evidence>
<gene>
    <name evidence="3" type="ORF">FIBSPDRAFT_261708</name>
</gene>
<accession>A0A165XH04</accession>
<protein>
    <recommendedName>
        <fullName evidence="2">Nephrocystin 3-like N-terminal domain-containing protein</fullName>
    </recommendedName>
</protein>
<evidence type="ECO:0000259" key="2">
    <source>
        <dbReference type="Pfam" id="PF24883"/>
    </source>
</evidence>
<dbReference type="Pfam" id="PF24883">
    <property type="entry name" value="NPHP3_N"/>
    <property type="match status" value="1"/>
</dbReference>
<dbReference type="EMBL" id="KV417719">
    <property type="protein sequence ID" value="KZP08537.1"/>
    <property type="molecule type" value="Genomic_DNA"/>
</dbReference>
<sequence length="80" mass="8754">MNAISRPQCLEGTRERILQNRLDTPSAAAKILWLCGTAGCGKSTIARPLLTSLKLRLGHVPRPKLMSFSHGRTDKSLVLT</sequence>
<dbReference type="AlphaFoldDB" id="A0A165XH04"/>
<dbReference type="OrthoDB" id="3269932at2759"/>
<keyword evidence="1" id="KW-0677">Repeat</keyword>